<evidence type="ECO:0000256" key="2">
    <source>
        <dbReference type="SAM" id="Phobius"/>
    </source>
</evidence>
<dbReference type="InterPro" id="IPR018247">
    <property type="entry name" value="EF_Hand_1_Ca_BS"/>
</dbReference>
<gene>
    <name evidence="5" type="ORF">BRAN1462_LOCUS10481</name>
</gene>
<dbReference type="PROSITE" id="PS00018">
    <property type="entry name" value="EF_HAND_1"/>
    <property type="match status" value="1"/>
</dbReference>
<keyword evidence="2" id="KW-0812">Transmembrane</keyword>
<feature type="chain" id="PRO_5030789453" description="EF-hand domain-containing protein" evidence="3">
    <location>
        <begin position="24"/>
        <end position="309"/>
    </location>
</feature>
<evidence type="ECO:0000256" key="3">
    <source>
        <dbReference type="SAM" id="SignalP"/>
    </source>
</evidence>
<protein>
    <recommendedName>
        <fullName evidence="4">EF-hand domain-containing protein</fullName>
    </recommendedName>
</protein>
<accession>A0A7S2IPC6</accession>
<keyword evidence="2" id="KW-0472">Membrane</keyword>
<proteinExistence type="predicted"/>
<feature type="domain" description="EF-hand" evidence="4">
    <location>
        <begin position="203"/>
        <end position="238"/>
    </location>
</feature>
<keyword evidence="3" id="KW-0732">Signal</keyword>
<dbReference type="EMBL" id="HBGW01016491">
    <property type="protein sequence ID" value="CAD9524334.1"/>
    <property type="molecule type" value="Transcribed_RNA"/>
</dbReference>
<dbReference type="InterPro" id="IPR011992">
    <property type="entry name" value="EF-hand-dom_pair"/>
</dbReference>
<name>A0A7S2IPC6_9DINO</name>
<evidence type="ECO:0000259" key="4">
    <source>
        <dbReference type="PROSITE" id="PS50222"/>
    </source>
</evidence>
<feature type="transmembrane region" description="Helical" evidence="2">
    <location>
        <begin position="78"/>
        <end position="104"/>
    </location>
</feature>
<dbReference type="SUPFAM" id="SSF47473">
    <property type="entry name" value="EF-hand"/>
    <property type="match status" value="1"/>
</dbReference>
<dbReference type="PROSITE" id="PS50222">
    <property type="entry name" value="EF_HAND_2"/>
    <property type="match status" value="1"/>
</dbReference>
<keyword evidence="2" id="KW-1133">Transmembrane helix</keyword>
<evidence type="ECO:0000313" key="5">
    <source>
        <dbReference type="EMBL" id="CAD9524334.1"/>
    </source>
</evidence>
<dbReference type="AlphaFoldDB" id="A0A7S2IPC6"/>
<dbReference type="InterPro" id="IPR002048">
    <property type="entry name" value="EF_hand_dom"/>
</dbReference>
<evidence type="ECO:0000256" key="1">
    <source>
        <dbReference type="ARBA" id="ARBA00022837"/>
    </source>
</evidence>
<dbReference type="GO" id="GO:0005509">
    <property type="term" value="F:calcium ion binding"/>
    <property type="evidence" value="ECO:0007669"/>
    <property type="project" value="InterPro"/>
</dbReference>
<dbReference type="Gene3D" id="1.10.287.70">
    <property type="match status" value="1"/>
</dbReference>
<reference evidence="5" key="1">
    <citation type="submission" date="2021-01" db="EMBL/GenBank/DDBJ databases">
        <authorList>
            <person name="Corre E."/>
            <person name="Pelletier E."/>
            <person name="Niang G."/>
            <person name="Scheremetjew M."/>
            <person name="Finn R."/>
            <person name="Kale V."/>
            <person name="Holt S."/>
            <person name="Cochrane G."/>
            <person name="Meng A."/>
            <person name="Brown T."/>
            <person name="Cohen L."/>
        </authorList>
    </citation>
    <scope>NUCLEOTIDE SEQUENCE</scope>
    <source>
        <strain evidence="5">RCC3387</strain>
    </source>
</reference>
<sequence length="309" mass="34620">MLGGMRTLMWSVCLIILPVYALCLVFRETLGSQVGHGAGYFNSVPRSFFTVFRCIVIGDCADDAGRPIFLLITEKYGWIWGVIYGVMSVFMTFGLFNVIMAMFVDNVVETAKVRDRTARKWRLRDDAYFALKVSELLRVVMEYTQPRQVTSSQVKGSSSSKRRASFAGLDILGLPDGMEITPEVFDKLRSDPKVCTIFDELDIADDDQYNLFAMLDVDGSGTIDLHELCDGIMKLRGDACRSDIIAINYMLQALQVHVHGFNQSFLHKLQSQEDRIHQMHAVLCEGTASAAMAECARRDRSAAWSIGHA</sequence>
<feature type="signal peptide" evidence="3">
    <location>
        <begin position="1"/>
        <end position="23"/>
    </location>
</feature>
<organism evidence="5">
    <name type="scientific">Zooxanthella nutricula</name>
    <dbReference type="NCBI Taxonomy" id="1333877"/>
    <lineage>
        <taxon>Eukaryota</taxon>
        <taxon>Sar</taxon>
        <taxon>Alveolata</taxon>
        <taxon>Dinophyceae</taxon>
        <taxon>Peridiniales</taxon>
        <taxon>Peridiniales incertae sedis</taxon>
        <taxon>Zooxanthella</taxon>
    </lineage>
</organism>
<keyword evidence="1" id="KW-0106">Calcium</keyword>